<evidence type="ECO:0000256" key="3">
    <source>
        <dbReference type="HAMAP-Rule" id="MF_00984"/>
    </source>
</evidence>
<name>A0AAE6BMQ0_AGRTU</name>
<dbReference type="GO" id="GO:0003697">
    <property type="term" value="F:single-stranded DNA binding"/>
    <property type="evidence" value="ECO:0007669"/>
    <property type="project" value="UniProtKB-UniRule"/>
</dbReference>
<keyword evidence="1 3" id="KW-0238">DNA-binding</keyword>
<accession>A0AAE6BMQ0</accession>
<keyword evidence="2 3" id="KW-0233">DNA recombination</keyword>
<dbReference type="CDD" id="cd04496">
    <property type="entry name" value="SSB_OBF"/>
    <property type="match status" value="1"/>
</dbReference>
<dbReference type="NCBIfam" id="TIGR00621">
    <property type="entry name" value="ssb"/>
    <property type="match status" value="1"/>
</dbReference>
<protein>
    <recommendedName>
        <fullName evidence="3 4">Single-stranded DNA-binding protein</fullName>
        <shortName evidence="3">SSB</shortName>
    </recommendedName>
</protein>
<comment type="subunit">
    <text evidence="3">Homotetramer.</text>
</comment>
<proteinExistence type="inferred from homology"/>
<dbReference type="GO" id="GO:0006310">
    <property type="term" value="P:DNA recombination"/>
    <property type="evidence" value="ECO:0007669"/>
    <property type="project" value="UniProtKB-UniRule"/>
</dbReference>
<keyword evidence="3" id="KW-0227">DNA damage</keyword>
<feature type="region of interest" description="Disordered" evidence="5">
    <location>
        <begin position="114"/>
        <end position="182"/>
    </location>
</feature>
<dbReference type="EMBL" id="CP039907">
    <property type="protein sequence ID" value="QCM01390.1"/>
    <property type="molecule type" value="Genomic_DNA"/>
</dbReference>
<comment type="caution">
    <text evidence="3">Lacks conserved residue(s) required for the propagation of feature annotation.</text>
</comment>
<dbReference type="Proteomes" id="UP000298646">
    <property type="component" value="Chromosome circular"/>
</dbReference>
<dbReference type="Pfam" id="PF00436">
    <property type="entry name" value="SSB"/>
    <property type="match status" value="1"/>
</dbReference>
<keyword evidence="3" id="KW-0234">DNA repair</keyword>
<dbReference type="InterPro" id="IPR011344">
    <property type="entry name" value="ssDNA-bd"/>
</dbReference>
<dbReference type="PROSITE" id="PS50935">
    <property type="entry name" value="SSB"/>
    <property type="match status" value="1"/>
</dbReference>
<dbReference type="Gene3D" id="2.40.50.140">
    <property type="entry name" value="Nucleic acid-binding proteins"/>
    <property type="match status" value="1"/>
</dbReference>
<reference evidence="6 7" key="1">
    <citation type="submission" date="2019-04" db="EMBL/GenBank/DDBJ databases">
        <title>Complete genome sequence of Agrobacterium tumefaciens CFBP6624.</title>
        <authorList>
            <person name="Haryono M."/>
            <person name="Lin Y.-C."/>
            <person name="Lai E.-M."/>
            <person name="Kuo C.-H."/>
        </authorList>
    </citation>
    <scope>NUCLEOTIDE SEQUENCE [LARGE SCALE GENOMIC DNA]</scope>
    <source>
        <strain evidence="6 7">CFBP6624</strain>
    </source>
</reference>
<evidence type="ECO:0000313" key="6">
    <source>
        <dbReference type="EMBL" id="QCM01390.1"/>
    </source>
</evidence>
<evidence type="ECO:0000256" key="2">
    <source>
        <dbReference type="ARBA" id="ARBA00023172"/>
    </source>
</evidence>
<dbReference type="GO" id="GO:0006281">
    <property type="term" value="P:DNA repair"/>
    <property type="evidence" value="ECO:0007669"/>
    <property type="project" value="UniProtKB-UniRule"/>
</dbReference>
<dbReference type="HAMAP" id="MF_00984">
    <property type="entry name" value="SSB"/>
    <property type="match status" value="1"/>
</dbReference>
<evidence type="ECO:0000313" key="7">
    <source>
        <dbReference type="Proteomes" id="UP000298646"/>
    </source>
</evidence>
<sequence>MAGSVNKVILIGNVGADPEIRRTQDGRPIANLRIATSETWRDRNSGERKEKTEWHTVVVFNEGLCKVVEQYVKKGAKLYIEGQLQTRKWQDQTGNDRYSTEIVLQGFNSTLTMLDGRGEGGGGRSGGGDFGGGGDYGSSGGGSSSGYGGGYDQQSSSRGGSSRGGGQPSGGFSNDMDDDIPF</sequence>
<keyword evidence="3" id="KW-0235">DNA replication</keyword>
<dbReference type="PANTHER" id="PTHR10302">
    <property type="entry name" value="SINGLE-STRANDED DNA-BINDING PROTEIN"/>
    <property type="match status" value="1"/>
</dbReference>
<feature type="short sequence motif" description="Important for interaction with partner proteins" evidence="3">
    <location>
        <begin position="177"/>
        <end position="182"/>
    </location>
</feature>
<dbReference type="AlphaFoldDB" id="A0AAE6BMQ0"/>
<dbReference type="NCBIfam" id="NF004972">
    <property type="entry name" value="PRK06341.1"/>
    <property type="match status" value="1"/>
</dbReference>
<dbReference type="GO" id="GO:0006260">
    <property type="term" value="P:DNA replication"/>
    <property type="evidence" value="ECO:0007669"/>
    <property type="project" value="UniProtKB-UniRule"/>
</dbReference>
<dbReference type="InterPro" id="IPR012340">
    <property type="entry name" value="NA-bd_OB-fold"/>
</dbReference>
<evidence type="ECO:0000256" key="5">
    <source>
        <dbReference type="SAM" id="MobiDB-lite"/>
    </source>
</evidence>
<evidence type="ECO:0000256" key="1">
    <source>
        <dbReference type="ARBA" id="ARBA00023125"/>
    </source>
</evidence>
<feature type="compositionally biased region" description="Gly residues" evidence="5">
    <location>
        <begin position="119"/>
        <end position="151"/>
    </location>
</feature>
<dbReference type="InterPro" id="IPR000424">
    <property type="entry name" value="Primosome_PriB/ssb"/>
</dbReference>
<comment type="function">
    <text evidence="3">Plays an important role in DNA replication, recombination and repair. Binds to ssDNA and to an array of partner proteins to recruit them to their sites of action during DNA metabolism.</text>
</comment>
<evidence type="ECO:0000256" key="4">
    <source>
        <dbReference type="RuleBase" id="RU000524"/>
    </source>
</evidence>
<organism evidence="6 7">
    <name type="scientific">Agrobacterium tumefaciens</name>
    <dbReference type="NCBI Taxonomy" id="358"/>
    <lineage>
        <taxon>Bacteria</taxon>
        <taxon>Pseudomonadati</taxon>
        <taxon>Pseudomonadota</taxon>
        <taxon>Alphaproteobacteria</taxon>
        <taxon>Hyphomicrobiales</taxon>
        <taxon>Rhizobiaceae</taxon>
        <taxon>Rhizobium/Agrobacterium group</taxon>
        <taxon>Agrobacterium</taxon>
        <taxon>Agrobacterium tumefaciens complex</taxon>
    </lineage>
</organism>
<dbReference type="GO" id="GO:0009295">
    <property type="term" value="C:nucleoid"/>
    <property type="evidence" value="ECO:0007669"/>
    <property type="project" value="TreeGrafter"/>
</dbReference>
<dbReference type="SUPFAM" id="SSF50249">
    <property type="entry name" value="Nucleic acid-binding proteins"/>
    <property type="match status" value="1"/>
</dbReference>
<gene>
    <name evidence="6" type="ORF">CFBP6624_05875</name>
</gene>
<dbReference type="PANTHER" id="PTHR10302:SF27">
    <property type="entry name" value="SINGLE-STRANDED DNA-BINDING PROTEIN"/>
    <property type="match status" value="1"/>
</dbReference>